<comment type="caution">
    <text evidence="3">The sequence shown here is derived from an EMBL/GenBank/DDBJ whole genome shotgun (WGS) entry which is preliminary data.</text>
</comment>
<proteinExistence type="predicted"/>
<dbReference type="AlphaFoldDB" id="A0AAD5SK98"/>
<keyword evidence="2" id="KW-0812">Transmembrane</keyword>
<evidence type="ECO:0000256" key="2">
    <source>
        <dbReference type="SAM" id="Phobius"/>
    </source>
</evidence>
<organism evidence="3 4">
    <name type="scientific">Rhizophlyctis rosea</name>
    <dbReference type="NCBI Taxonomy" id="64517"/>
    <lineage>
        <taxon>Eukaryota</taxon>
        <taxon>Fungi</taxon>
        <taxon>Fungi incertae sedis</taxon>
        <taxon>Chytridiomycota</taxon>
        <taxon>Chytridiomycota incertae sedis</taxon>
        <taxon>Chytridiomycetes</taxon>
        <taxon>Rhizophlyctidales</taxon>
        <taxon>Rhizophlyctidaceae</taxon>
        <taxon>Rhizophlyctis</taxon>
    </lineage>
</organism>
<feature type="region of interest" description="Disordered" evidence="1">
    <location>
        <begin position="95"/>
        <end position="114"/>
    </location>
</feature>
<evidence type="ECO:0000313" key="4">
    <source>
        <dbReference type="Proteomes" id="UP001212841"/>
    </source>
</evidence>
<feature type="compositionally biased region" description="Low complexity" evidence="1">
    <location>
        <begin position="157"/>
        <end position="177"/>
    </location>
</feature>
<feature type="transmembrane region" description="Helical" evidence="2">
    <location>
        <begin position="21"/>
        <end position="41"/>
    </location>
</feature>
<feature type="region of interest" description="Disordered" evidence="1">
    <location>
        <begin position="140"/>
        <end position="247"/>
    </location>
</feature>
<feature type="transmembrane region" description="Helical" evidence="2">
    <location>
        <begin position="304"/>
        <end position="323"/>
    </location>
</feature>
<evidence type="ECO:0000256" key="1">
    <source>
        <dbReference type="SAM" id="MobiDB-lite"/>
    </source>
</evidence>
<evidence type="ECO:0000313" key="3">
    <source>
        <dbReference type="EMBL" id="KAJ3055428.1"/>
    </source>
</evidence>
<reference evidence="3" key="1">
    <citation type="submission" date="2020-05" db="EMBL/GenBank/DDBJ databases">
        <title>Phylogenomic resolution of chytrid fungi.</title>
        <authorList>
            <person name="Stajich J.E."/>
            <person name="Amses K."/>
            <person name="Simmons R."/>
            <person name="Seto K."/>
            <person name="Myers J."/>
            <person name="Bonds A."/>
            <person name="Quandt C.A."/>
            <person name="Barry K."/>
            <person name="Liu P."/>
            <person name="Grigoriev I."/>
            <person name="Longcore J.E."/>
            <person name="James T.Y."/>
        </authorList>
    </citation>
    <scope>NUCLEOTIDE SEQUENCE</scope>
    <source>
        <strain evidence="3">JEL0318</strain>
    </source>
</reference>
<gene>
    <name evidence="3" type="ORF">HK097_010522</name>
</gene>
<feature type="compositionally biased region" description="Basic and acidic residues" evidence="1">
    <location>
        <begin position="206"/>
        <end position="216"/>
    </location>
</feature>
<feature type="compositionally biased region" description="Low complexity" evidence="1">
    <location>
        <begin position="184"/>
        <end position="193"/>
    </location>
</feature>
<protein>
    <submittedName>
        <fullName evidence="3">Uncharacterized protein</fullName>
    </submittedName>
</protein>
<dbReference type="Proteomes" id="UP001212841">
    <property type="component" value="Unassembled WGS sequence"/>
</dbReference>
<keyword evidence="4" id="KW-1185">Reference proteome</keyword>
<feature type="compositionally biased region" description="Basic and acidic residues" evidence="1">
    <location>
        <begin position="228"/>
        <end position="243"/>
    </location>
</feature>
<dbReference type="EMBL" id="JADGJD010000079">
    <property type="protein sequence ID" value="KAJ3055428.1"/>
    <property type="molecule type" value="Genomic_DNA"/>
</dbReference>
<name>A0AAD5SK98_9FUNG</name>
<accession>A0AAD5SK98</accession>
<sequence length="386" mass="43545">MRKPPRRNYKPRPRVQDLSSWGTFFIALLLFANIIDILLIAHPPEIENVPDFEMEHPDMSWAQYRSSFVTPLPTGTILTKVQIQQERDELGASSKDNWIGLSSEGKTHAGSENEDDIAGRLIDMVESGKMLESSLNLDEANPTDTEFHVPQNPARPPNNSSTTTAPHSSHPIILHHPTGPQNNSTTSKASHASHASDRNHTHHGHHDPQRHGDHGMHSMYPEGNDDGYVVRREGGGDPHLHEDWSDEEDLVEPIREALPTAFHTVLTRWSVVHQPTFRPQVRGLHPMSRKRVRSLMGLMTLERLRRFILLGLFCGVVFILRGMEKLRRGALERLRRRLLVGIRMITMGVKMSWRIMWGTVAVAVALEKSLRGVFPSRVPIDADACG</sequence>
<keyword evidence="2" id="KW-1133">Transmembrane helix</keyword>
<keyword evidence="2" id="KW-0472">Membrane</keyword>
<feature type="transmembrane region" description="Helical" evidence="2">
    <location>
        <begin position="344"/>
        <end position="366"/>
    </location>
</feature>